<dbReference type="SUPFAM" id="SSF52200">
    <property type="entry name" value="Toll/Interleukin receptor TIR domain"/>
    <property type="match status" value="1"/>
</dbReference>
<dbReference type="PANTHER" id="PTHR32009:SF39">
    <property type="entry name" value="TIR DOMAIN-CONTAINING PROTEIN"/>
    <property type="match status" value="1"/>
</dbReference>
<evidence type="ECO:0000313" key="8">
    <source>
        <dbReference type="Proteomes" id="UP000806378"/>
    </source>
</evidence>
<dbReference type="AlphaFoldDB" id="A0A8T0CZE4"/>
<dbReference type="Gramene" id="rna-gnl|WGS:JABURB|Cocit.L3028.1">
    <property type="protein sequence ID" value="cds-KAF7851716.1"/>
    <property type="gene ID" value="gene-BT93_L3028"/>
</dbReference>
<gene>
    <name evidence="7" type="ORF">BT93_L3028</name>
</gene>
<name>A0A8T0CZE4_CORYI</name>
<dbReference type="InterPro" id="IPR035897">
    <property type="entry name" value="Toll_tir_struct_dom_sf"/>
</dbReference>
<evidence type="ECO:0000256" key="4">
    <source>
        <dbReference type="ARBA" id="ARBA00047304"/>
    </source>
</evidence>
<dbReference type="EMBL" id="MU089527">
    <property type="protein sequence ID" value="KAF7851716.1"/>
    <property type="molecule type" value="Genomic_DNA"/>
</dbReference>
<dbReference type="PROSITE" id="PS50104">
    <property type="entry name" value="TIR"/>
    <property type="match status" value="1"/>
</dbReference>
<dbReference type="PANTHER" id="PTHR32009">
    <property type="entry name" value="TMV RESISTANCE PROTEIN N-LIKE"/>
    <property type="match status" value="1"/>
</dbReference>
<dbReference type="Pfam" id="PF01582">
    <property type="entry name" value="TIR"/>
    <property type="match status" value="1"/>
</dbReference>
<dbReference type="GO" id="GO:0007165">
    <property type="term" value="P:signal transduction"/>
    <property type="evidence" value="ECO:0007669"/>
    <property type="project" value="InterPro"/>
</dbReference>
<accession>A0A8T0CZE4</accession>
<evidence type="ECO:0000256" key="1">
    <source>
        <dbReference type="ARBA" id="ARBA00011982"/>
    </source>
</evidence>
<keyword evidence="5" id="KW-0472">Membrane</keyword>
<dbReference type="Gene3D" id="3.40.50.10140">
    <property type="entry name" value="Toll/interleukin-1 receptor homology (TIR) domain"/>
    <property type="match status" value="1"/>
</dbReference>
<feature type="domain" description="TIR" evidence="6">
    <location>
        <begin position="212"/>
        <end position="331"/>
    </location>
</feature>
<dbReference type="InterPro" id="IPR000157">
    <property type="entry name" value="TIR_dom"/>
</dbReference>
<dbReference type="GO" id="GO:0061809">
    <property type="term" value="F:NAD+ nucleosidase activity, cyclic ADP-ribose generating"/>
    <property type="evidence" value="ECO:0007669"/>
    <property type="project" value="UniProtKB-EC"/>
</dbReference>
<evidence type="ECO:0000313" key="7">
    <source>
        <dbReference type="EMBL" id="KAF7851716.1"/>
    </source>
</evidence>
<evidence type="ECO:0000256" key="2">
    <source>
        <dbReference type="ARBA" id="ARBA00022801"/>
    </source>
</evidence>
<dbReference type="Proteomes" id="UP000806378">
    <property type="component" value="Unassembled WGS sequence"/>
</dbReference>
<keyword evidence="2" id="KW-0378">Hydrolase</keyword>
<keyword evidence="5" id="KW-0812">Transmembrane</keyword>
<evidence type="ECO:0000259" key="6">
    <source>
        <dbReference type="PROSITE" id="PS50104"/>
    </source>
</evidence>
<comment type="caution">
    <text evidence="7">The sequence shown here is derived from an EMBL/GenBank/DDBJ whole genome shotgun (WGS) entry which is preliminary data.</text>
</comment>
<keyword evidence="5" id="KW-1133">Transmembrane helix</keyword>
<proteinExistence type="predicted"/>
<sequence length="331" mass="36097">MASSVMAWTAITLAVVILSLTFAPNWSMAFLILLGMIGKKIKAREVKNLPKSEGDRPELPEPCLPECAPPYPNCPLCTPPCRPSGYHPCWSSGGYPPPPPCYPCYCPGYLPPPRRCQCCPPGYPPRPPSYRQAPPSCGSGYPLPPPCRPAYAPPPLCRPAYAPPPLCCPLAHADDASPPVGHAPAPALAVDVAGKNRRKPESSSTSLSSSGIKDKVFLNFSGIDTHTTITDHLYRALVDVGISVFKDVEELQVGEEIWPQVKEAINRSRIFIAILSIDYASSKNCLNELVQMWECRKLNGQTIIPIFYKISPSDVRRMAGDFGEAFNLHET</sequence>
<dbReference type="OrthoDB" id="1905256at2759"/>
<evidence type="ECO:0000256" key="3">
    <source>
        <dbReference type="ARBA" id="ARBA00023027"/>
    </source>
</evidence>
<organism evidence="7 8">
    <name type="scientific">Corymbia citriodora subsp. variegata</name>
    <dbReference type="NCBI Taxonomy" id="360336"/>
    <lineage>
        <taxon>Eukaryota</taxon>
        <taxon>Viridiplantae</taxon>
        <taxon>Streptophyta</taxon>
        <taxon>Embryophyta</taxon>
        <taxon>Tracheophyta</taxon>
        <taxon>Spermatophyta</taxon>
        <taxon>Magnoliopsida</taxon>
        <taxon>eudicotyledons</taxon>
        <taxon>Gunneridae</taxon>
        <taxon>Pentapetalae</taxon>
        <taxon>rosids</taxon>
        <taxon>malvids</taxon>
        <taxon>Myrtales</taxon>
        <taxon>Myrtaceae</taxon>
        <taxon>Myrtoideae</taxon>
        <taxon>Eucalypteae</taxon>
        <taxon>Corymbia</taxon>
    </lineage>
</organism>
<keyword evidence="8" id="KW-1185">Reference proteome</keyword>
<evidence type="ECO:0000256" key="5">
    <source>
        <dbReference type="SAM" id="Phobius"/>
    </source>
</evidence>
<reference evidence="7" key="1">
    <citation type="submission" date="2020-05" db="EMBL/GenBank/DDBJ databases">
        <title>WGS assembly of Corymbia citriodora subspecies variegata.</title>
        <authorList>
            <person name="Barry K."/>
            <person name="Hundley H."/>
            <person name="Shu S."/>
            <person name="Jenkins J."/>
            <person name="Grimwood J."/>
            <person name="Baten A."/>
        </authorList>
    </citation>
    <scope>NUCLEOTIDE SEQUENCE</scope>
    <source>
        <strain evidence="7">CV2-018</strain>
    </source>
</reference>
<feature type="transmembrane region" description="Helical" evidence="5">
    <location>
        <begin position="6"/>
        <end position="34"/>
    </location>
</feature>
<protein>
    <recommendedName>
        <fullName evidence="1">ADP-ribosyl cyclase/cyclic ADP-ribose hydrolase</fullName>
        <ecNumber evidence="1">3.2.2.6</ecNumber>
    </recommendedName>
</protein>
<dbReference type="SMART" id="SM00255">
    <property type="entry name" value="TIR"/>
    <property type="match status" value="1"/>
</dbReference>
<keyword evidence="3" id="KW-0520">NAD</keyword>
<comment type="catalytic activity">
    <reaction evidence="4">
        <text>NAD(+) + H2O = ADP-D-ribose + nicotinamide + H(+)</text>
        <dbReference type="Rhea" id="RHEA:16301"/>
        <dbReference type="ChEBI" id="CHEBI:15377"/>
        <dbReference type="ChEBI" id="CHEBI:15378"/>
        <dbReference type="ChEBI" id="CHEBI:17154"/>
        <dbReference type="ChEBI" id="CHEBI:57540"/>
        <dbReference type="ChEBI" id="CHEBI:57967"/>
        <dbReference type="EC" id="3.2.2.6"/>
    </reaction>
    <physiologicalReaction direction="left-to-right" evidence="4">
        <dbReference type="Rhea" id="RHEA:16302"/>
    </physiologicalReaction>
</comment>
<dbReference type="EC" id="3.2.2.6" evidence="1"/>